<evidence type="ECO:0000256" key="4">
    <source>
        <dbReference type="ARBA" id="ARBA00023136"/>
    </source>
</evidence>
<feature type="transmembrane region" description="Helical" evidence="6">
    <location>
        <begin position="218"/>
        <end position="239"/>
    </location>
</feature>
<dbReference type="Gene3D" id="1.20.1740.10">
    <property type="entry name" value="Amino acid/polyamine transporter I"/>
    <property type="match status" value="1"/>
</dbReference>
<keyword evidence="4 6" id="KW-0472">Membrane</keyword>
<keyword evidence="3 6" id="KW-1133">Transmembrane helix</keyword>
<sequence>MGTFAGVFTPSVLTILGIILFLRLGYVVGAAGLGVMLLILVCANLISVLTSLSLSAVATNLHVKKGGDYYLISRTLGQEFGGAIGVVLFLAQSVSVGFYCIGFAEVLTSMLPSGADGAEPLVAAIAVAALFGFAWLGADWATRFQYIIMVVLALALVSFFWGGVQRFDAELIARNWSPPVDVDFWLLFAIFFPAVTGFTQGVSMSGDLRDPGRSIPHGTLSAVGLSILVYLAAAVVFAGALPAEVLRADYTAMQQVADWAPLIIAGVLAATLSSAMASFMGAPRILQSIAQDRLFTVLIPFAKGTGPQENPRRALVLAAAVAMLTVGLGELDLVAPVVSMCFLISYGLINYATWFEARAASPFFRPAFRFFHPKLSLAGALCCLVAMLAIDPVAGAVALGVLALIYRYLKAKAPLPRWADGRRAYHTRRIRQHLLAMHDAAESPRDWRPNILLFSDSSHRRQPLLKLAASLEGRSGFVTAVKLLQGQGLRLRHAREDAEQMLAADIREAGVDAWARVLTVQDFDTGLRALLQGAGIGPLKPNLVLLNWLEHHRPQSVEETATRVFAQRLWTAFHEECSLLIFNGDQEQWARLEEVEPEQRRIDLWWWDDASSHLMLMLGHLMLRTPEWSGARLRILVAASTEDGLETPETVQHFVEQVRIEAEAVMIDHSDAGAAVRYSSDASLVLLPFRLHRDTLLDRYGQPLESALSPLGLSLAVMASEDLDLEAEPEEGEAAERARALDAWVDAARLVELTADDLAQAEAALAADADASDQIDELEQRVTQARRRALKARARAESACQAAQQAGVPAELLGADHQA</sequence>
<dbReference type="Pfam" id="PF00324">
    <property type="entry name" value="AA_permease"/>
    <property type="match status" value="1"/>
</dbReference>
<dbReference type="Proteomes" id="UP000810171">
    <property type="component" value="Unassembled WGS sequence"/>
</dbReference>
<proteinExistence type="predicted"/>
<evidence type="ECO:0000256" key="2">
    <source>
        <dbReference type="ARBA" id="ARBA00022692"/>
    </source>
</evidence>
<evidence type="ECO:0000256" key="6">
    <source>
        <dbReference type="SAM" id="Phobius"/>
    </source>
</evidence>
<feature type="transmembrane region" description="Helical" evidence="6">
    <location>
        <begin position="314"/>
        <end position="331"/>
    </location>
</feature>
<feature type="transmembrane region" description="Helical" evidence="6">
    <location>
        <begin position="259"/>
        <end position="279"/>
    </location>
</feature>
<evidence type="ECO:0000256" key="3">
    <source>
        <dbReference type="ARBA" id="ARBA00022989"/>
    </source>
</evidence>
<evidence type="ECO:0000259" key="7">
    <source>
        <dbReference type="Pfam" id="PF00324"/>
    </source>
</evidence>
<dbReference type="EMBL" id="JACVEW010000005">
    <property type="protein sequence ID" value="MBP0048057.1"/>
    <property type="molecule type" value="Genomic_DNA"/>
</dbReference>
<reference evidence="8 9" key="1">
    <citation type="submission" date="2020-09" db="EMBL/GenBank/DDBJ databases">
        <authorList>
            <person name="Tanuku N.R.S."/>
        </authorList>
    </citation>
    <scope>NUCLEOTIDE SEQUENCE [LARGE SCALE GENOMIC DNA]</scope>
    <source>
        <strain evidence="8 9">AK62</strain>
    </source>
</reference>
<feature type="transmembrane region" description="Helical" evidence="6">
    <location>
        <begin position="337"/>
        <end position="354"/>
    </location>
</feature>
<evidence type="ECO:0000313" key="9">
    <source>
        <dbReference type="Proteomes" id="UP000810171"/>
    </source>
</evidence>
<evidence type="ECO:0000256" key="1">
    <source>
        <dbReference type="ARBA" id="ARBA00004141"/>
    </source>
</evidence>
<keyword evidence="5" id="KW-0175">Coiled coil</keyword>
<comment type="caution">
    <text evidence="8">The sequence shown here is derived from an EMBL/GenBank/DDBJ whole genome shotgun (WGS) entry which is preliminary data.</text>
</comment>
<evidence type="ECO:0000256" key="5">
    <source>
        <dbReference type="SAM" id="Coils"/>
    </source>
</evidence>
<comment type="subcellular location">
    <subcellularLocation>
        <location evidence="1">Membrane</location>
        <topology evidence="1">Multi-pass membrane protein</topology>
    </subcellularLocation>
</comment>
<gene>
    <name evidence="8" type="ORF">H9C73_04865</name>
</gene>
<name>A0ABS3Z8L6_9GAMM</name>
<keyword evidence="2 6" id="KW-0812">Transmembrane</keyword>
<feature type="transmembrane region" description="Helical" evidence="6">
    <location>
        <begin position="35"/>
        <end position="59"/>
    </location>
</feature>
<feature type="transmembrane region" description="Helical" evidence="6">
    <location>
        <begin position="184"/>
        <end position="206"/>
    </location>
</feature>
<feature type="transmembrane region" description="Helical" evidence="6">
    <location>
        <begin position="145"/>
        <end position="164"/>
    </location>
</feature>
<dbReference type="InterPro" id="IPR004842">
    <property type="entry name" value="SLC12A_fam"/>
</dbReference>
<evidence type="ECO:0000313" key="8">
    <source>
        <dbReference type="EMBL" id="MBP0048057.1"/>
    </source>
</evidence>
<dbReference type="PANTHER" id="PTHR11827:SF72">
    <property type="entry name" value="GH08340P"/>
    <property type="match status" value="1"/>
</dbReference>
<feature type="transmembrane region" description="Helical" evidence="6">
    <location>
        <begin position="7"/>
        <end position="29"/>
    </location>
</feature>
<feature type="domain" description="Amino acid permease/ SLC12A" evidence="7">
    <location>
        <begin position="7"/>
        <end position="422"/>
    </location>
</feature>
<keyword evidence="9" id="KW-1185">Reference proteome</keyword>
<feature type="transmembrane region" description="Helical" evidence="6">
    <location>
        <begin position="375"/>
        <end position="406"/>
    </location>
</feature>
<dbReference type="InterPro" id="IPR004841">
    <property type="entry name" value="AA-permease/SLC12A_dom"/>
</dbReference>
<feature type="transmembrane region" description="Helical" evidence="6">
    <location>
        <begin position="121"/>
        <end position="138"/>
    </location>
</feature>
<dbReference type="PANTHER" id="PTHR11827">
    <property type="entry name" value="SOLUTE CARRIER FAMILY 12, CATION COTRANSPORTERS"/>
    <property type="match status" value="1"/>
</dbReference>
<accession>A0ABS3Z8L6</accession>
<feature type="coiled-coil region" evidence="5">
    <location>
        <begin position="761"/>
        <end position="795"/>
    </location>
</feature>
<feature type="transmembrane region" description="Helical" evidence="6">
    <location>
        <begin position="80"/>
        <end position="101"/>
    </location>
</feature>
<protein>
    <submittedName>
        <fullName evidence="8">Amino acid permease</fullName>
    </submittedName>
</protein>
<organism evidence="8 9">
    <name type="scientific">Marinobacterium alkalitolerans</name>
    <dbReference type="NCBI Taxonomy" id="1542925"/>
    <lineage>
        <taxon>Bacteria</taxon>
        <taxon>Pseudomonadati</taxon>
        <taxon>Pseudomonadota</taxon>
        <taxon>Gammaproteobacteria</taxon>
        <taxon>Oceanospirillales</taxon>
        <taxon>Oceanospirillaceae</taxon>
        <taxon>Marinobacterium</taxon>
    </lineage>
</organism>